<proteinExistence type="inferred from homology"/>
<comment type="caution">
    <text evidence="7">The sequence shown here is derived from an EMBL/GenBank/DDBJ whole genome shotgun (WGS) entry which is preliminary data.</text>
</comment>
<dbReference type="EMBL" id="SMAR01000040">
    <property type="protein sequence ID" value="TCT31731.1"/>
    <property type="molecule type" value="Genomic_DNA"/>
</dbReference>
<dbReference type="FunFam" id="3.40.50.300:FF:000042">
    <property type="entry name" value="Maltose/maltodextrin ABC transporter, ATP-binding protein"/>
    <property type="match status" value="1"/>
</dbReference>
<feature type="domain" description="ABC transporter" evidence="6">
    <location>
        <begin position="1"/>
        <end position="187"/>
    </location>
</feature>
<dbReference type="InterPro" id="IPR012340">
    <property type="entry name" value="NA-bd_OB-fold"/>
</dbReference>
<dbReference type="PROSITE" id="PS00211">
    <property type="entry name" value="ABC_TRANSPORTER_1"/>
    <property type="match status" value="1"/>
</dbReference>
<keyword evidence="8" id="KW-1185">Reference proteome</keyword>
<gene>
    <name evidence="7" type="ORF">EDC90_10401</name>
</gene>
<dbReference type="Proteomes" id="UP000295097">
    <property type="component" value="Unassembled WGS sequence"/>
</dbReference>
<keyword evidence="7" id="KW-0762">Sugar transport</keyword>
<evidence type="ECO:0000313" key="7">
    <source>
        <dbReference type="EMBL" id="TCT31731.1"/>
    </source>
</evidence>
<dbReference type="InterPro" id="IPR027417">
    <property type="entry name" value="P-loop_NTPase"/>
</dbReference>
<dbReference type="Gene3D" id="3.40.50.300">
    <property type="entry name" value="P-loop containing nucleotide triphosphate hydrolases"/>
    <property type="match status" value="1"/>
</dbReference>
<dbReference type="GO" id="GO:0055052">
    <property type="term" value="C:ATP-binding cassette (ABC) transporter complex, substrate-binding subunit-containing"/>
    <property type="evidence" value="ECO:0007669"/>
    <property type="project" value="TreeGrafter"/>
</dbReference>
<evidence type="ECO:0000256" key="5">
    <source>
        <dbReference type="ARBA" id="ARBA00022840"/>
    </source>
</evidence>
<dbReference type="AlphaFoldDB" id="A0A4R3NNI0"/>
<protein>
    <submittedName>
        <fullName evidence="7">Multiple sugar transport system ATP-binding protein</fullName>
    </submittedName>
</protein>
<comment type="subcellular location">
    <subcellularLocation>
        <location evidence="1">Cell inner membrane</location>
        <topology evidence="1">Peripheral membrane protein</topology>
    </subcellularLocation>
</comment>
<dbReference type="Gene3D" id="2.40.50.100">
    <property type="match status" value="1"/>
</dbReference>
<dbReference type="NCBIfam" id="NF008653">
    <property type="entry name" value="PRK11650.1"/>
    <property type="match status" value="1"/>
</dbReference>
<evidence type="ECO:0000313" key="8">
    <source>
        <dbReference type="Proteomes" id="UP000295097"/>
    </source>
</evidence>
<dbReference type="GO" id="GO:0140359">
    <property type="term" value="F:ABC-type transporter activity"/>
    <property type="evidence" value="ECO:0007669"/>
    <property type="project" value="UniProtKB-ARBA"/>
</dbReference>
<accession>A0A4R3NNI0</accession>
<dbReference type="InterPro" id="IPR008995">
    <property type="entry name" value="Mo/tungstate-bd_C_term_dom"/>
</dbReference>
<evidence type="ECO:0000256" key="1">
    <source>
        <dbReference type="ARBA" id="ARBA00004417"/>
    </source>
</evidence>
<dbReference type="Pfam" id="PF08402">
    <property type="entry name" value="TOBE_2"/>
    <property type="match status" value="1"/>
</dbReference>
<evidence type="ECO:0000256" key="2">
    <source>
        <dbReference type="ARBA" id="ARBA00005417"/>
    </source>
</evidence>
<dbReference type="PANTHER" id="PTHR43875">
    <property type="entry name" value="MALTODEXTRIN IMPORT ATP-BINDING PROTEIN MSMX"/>
    <property type="match status" value="1"/>
</dbReference>
<keyword evidence="4" id="KW-0547">Nucleotide-binding</keyword>
<dbReference type="GO" id="GO:0005524">
    <property type="term" value="F:ATP binding"/>
    <property type="evidence" value="ECO:0007669"/>
    <property type="project" value="UniProtKB-KW"/>
</dbReference>
<dbReference type="InterPro" id="IPR013611">
    <property type="entry name" value="Transp-assoc_OB_typ2"/>
</dbReference>
<dbReference type="InterPro" id="IPR017871">
    <property type="entry name" value="ABC_transporter-like_CS"/>
</dbReference>
<evidence type="ECO:0000259" key="6">
    <source>
        <dbReference type="PROSITE" id="PS50893"/>
    </source>
</evidence>
<dbReference type="GO" id="GO:0016887">
    <property type="term" value="F:ATP hydrolysis activity"/>
    <property type="evidence" value="ECO:0007669"/>
    <property type="project" value="InterPro"/>
</dbReference>
<keyword evidence="3" id="KW-0813">Transport</keyword>
<keyword evidence="5 7" id="KW-0067">ATP-binding</keyword>
<dbReference type="InterPro" id="IPR003439">
    <property type="entry name" value="ABC_transporter-like_ATP-bd"/>
</dbReference>
<dbReference type="Pfam" id="PF00005">
    <property type="entry name" value="ABC_tran"/>
    <property type="match status" value="1"/>
</dbReference>
<comment type="similarity">
    <text evidence="2">Belongs to the ABC transporter superfamily.</text>
</comment>
<evidence type="ECO:0000256" key="3">
    <source>
        <dbReference type="ARBA" id="ARBA00022448"/>
    </source>
</evidence>
<dbReference type="Gene3D" id="2.40.50.140">
    <property type="entry name" value="Nucleic acid-binding proteins"/>
    <property type="match status" value="1"/>
</dbReference>
<organism evidence="7 8">
    <name type="scientific">Martelella mediterranea</name>
    <dbReference type="NCBI Taxonomy" id="293089"/>
    <lineage>
        <taxon>Bacteria</taxon>
        <taxon>Pseudomonadati</taxon>
        <taxon>Pseudomonadota</taxon>
        <taxon>Alphaproteobacteria</taxon>
        <taxon>Hyphomicrobiales</taxon>
        <taxon>Aurantimonadaceae</taxon>
        <taxon>Martelella</taxon>
    </lineage>
</organism>
<name>A0A4R3NNI0_9HYPH</name>
<dbReference type="SUPFAM" id="SSF50331">
    <property type="entry name" value="MOP-like"/>
    <property type="match status" value="1"/>
</dbReference>
<reference evidence="7 8" key="1">
    <citation type="submission" date="2019-03" db="EMBL/GenBank/DDBJ databases">
        <title>Freshwater and sediment microbial communities from various areas in North America, analyzing microbe dynamics in response to fracking.</title>
        <authorList>
            <person name="Lamendella R."/>
        </authorList>
    </citation>
    <scope>NUCLEOTIDE SEQUENCE [LARGE SCALE GENOMIC DNA]</scope>
    <source>
        <strain evidence="7 8">175.2</strain>
    </source>
</reference>
<evidence type="ECO:0000256" key="4">
    <source>
        <dbReference type="ARBA" id="ARBA00022741"/>
    </source>
</evidence>
<dbReference type="SUPFAM" id="SSF52540">
    <property type="entry name" value="P-loop containing nucleoside triphosphate hydrolases"/>
    <property type="match status" value="1"/>
</dbReference>
<dbReference type="PANTHER" id="PTHR43875:SF1">
    <property type="entry name" value="OSMOPROTECTIVE COMPOUNDS UPTAKE ATP-BINDING PROTEIN GGTA"/>
    <property type="match status" value="1"/>
</dbReference>
<dbReference type="PROSITE" id="PS50893">
    <property type="entry name" value="ABC_TRANSPORTER_2"/>
    <property type="match status" value="1"/>
</dbReference>
<dbReference type="InterPro" id="IPR047641">
    <property type="entry name" value="ABC_transpr_MalK/UgpC-like"/>
</dbReference>
<sequence length="307" mass="33421">MIAGLESITDGEVSIDSKVVNRLPPRERDVAMVFQSYALYPHMTVGENMGFSLKLAKQPKAEIERRVGLAAEILDLQPLLDRKPAQLSGGQRQRVAMGRSIVRDPKVFLFDEPLSNLDAKLRVQMRSEIKGLHKRLRTTIVYVTHDQVEAMTMADRIVVMNAGVIEQIGTPMELYGEPQSLFVAGFIGSPAMNFLTGTIDGVSGKFVSERGTEIILPAAAAHEKRSAILGIRPEDLLLGNAGAVVVEGKVALVEPMGADTLITLELAGDTLLVLLREQASIDSGQTIQLSVEANKLHFFDPANGKRL</sequence>